<proteinExistence type="predicted"/>
<dbReference type="RefSeq" id="WP_372824499.1">
    <property type="nucleotide sequence ID" value="NZ_JARRIG010000007.1"/>
</dbReference>
<accession>A0ABV4T8V8</accession>
<evidence type="ECO:0000313" key="2">
    <source>
        <dbReference type="Proteomes" id="UP001571980"/>
    </source>
</evidence>
<sequence>MIGEWDVIVVATYGAVSTERKDTLNELARFVLKHLGIREMWQEGPFGSYLDIRPDLAVVVPGGGKKVVRHEDDDDGLGPKTVVIEYPVGERLYAKIDYYGPITVYDLPRGLYVPVGENDAGKYVLVIMRPDEW</sequence>
<reference evidence="1 2" key="1">
    <citation type="submission" date="2023-03" db="EMBL/GenBank/DDBJ databases">
        <title>Speciation in Pyrococcus: adaptation to high temperature as a mechanism.</title>
        <authorList>
            <person name="Gu J."/>
        </authorList>
    </citation>
    <scope>NUCLEOTIDE SEQUENCE [LARGE SCALE GENOMIC DNA]</scope>
    <source>
        <strain evidence="1 2">LMOA34</strain>
    </source>
</reference>
<keyword evidence="2" id="KW-1185">Reference proteome</keyword>
<comment type="caution">
    <text evidence="1">The sequence shown here is derived from an EMBL/GenBank/DDBJ whole genome shotgun (WGS) entry which is preliminary data.</text>
</comment>
<organism evidence="1 2">
    <name type="scientific">Pyrococcus kukulkanii</name>
    <dbReference type="NCBI Taxonomy" id="1609559"/>
    <lineage>
        <taxon>Archaea</taxon>
        <taxon>Methanobacteriati</taxon>
        <taxon>Methanobacteriota</taxon>
        <taxon>Thermococci</taxon>
        <taxon>Thermococcales</taxon>
        <taxon>Thermococcaceae</taxon>
        <taxon>Pyrococcus</taxon>
    </lineage>
</organism>
<protein>
    <submittedName>
        <fullName evidence="1">Uncharacterized protein</fullName>
    </submittedName>
</protein>
<evidence type="ECO:0000313" key="1">
    <source>
        <dbReference type="EMBL" id="MFA4805136.1"/>
    </source>
</evidence>
<name>A0ABV4T8V8_9EURY</name>
<gene>
    <name evidence="1" type="ORF">P8X34_10410</name>
</gene>
<dbReference type="Proteomes" id="UP001571980">
    <property type="component" value="Unassembled WGS sequence"/>
</dbReference>
<dbReference type="EMBL" id="JARRIG010000007">
    <property type="protein sequence ID" value="MFA4805136.1"/>
    <property type="molecule type" value="Genomic_DNA"/>
</dbReference>